<dbReference type="EMBL" id="PKTG01000064">
    <property type="protein sequence ID" value="PLX18414.1"/>
    <property type="molecule type" value="Genomic_DNA"/>
</dbReference>
<dbReference type="AlphaFoldDB" id="A0A2N5ZIG2"/>
<accession>A0A2N5ZIG2</accession>
<proteinExistence type="predicted"/>
<evidence type="ECO:0000313" key="1">
    <source>
        <dbReference type="EMBL" id="PLX18414.1"/>
    </source>
</evidence>
<name>A0A2N5ZIG2_MUIH1</name>
<organism evidence="1 2">
    <name type="scientific">Muiribacterium halophilum</name>
    <dbReference type="NCBI Taxonomy" id="2053465"/>
    <lineage>
        <taxon>Bacteria</taxon>
        <taxon>Candidatus Muiribacteriota</taxon>
        <taxon>Candidatus Muiribacteriia</taxon>
        <taxon>Candidatus Muiribacteriales</taxon>
        <taxon>Candidatus Muiribacteriaceae</taxon>
        <taxon>Candidatus Muiribacterium</taxon>
    </lineage>
</organism>
<reference evidence="1 2" key="1">
    <citation type="submission" date="2017-11" db="EMBL/GenBank/DDBJ databases">
        <title>Genome-resolved metagenomics identifies genetic mobility, metabolic interactions, and unexpected diversity in perchlorate-reducing communities.</title>
        <authorList>
            <person name="Barnum T.P."/>
            <person name="Figueroa I.A."/>
            <person name="Carlstrom C.I."/>
            <person name="Lucas L.N."/>
            <person name="Engelbrektson A.L."/>
            <person name="Coates J.D."/>
        </authorList>
    </citation>
    <scope>NUCLEOTIDE SEQUENCE [LARGE SCALE GENOMIC DNA]</scope>
    <source>
        <strain evidence="1">BM706</strain>
    </source>
</reference>
<dbReference type="Proteomes" id="UP000234857">
    <property type="component" value="Unassembled WGS sequence"/>
</dbReference>
<comment type="caution">
    <text evidence="1">The sequence shown here is derived from an EMBL/GenBank/DDBJ whole genome shotgun (WGS) entry which is preliminary data.</text>
</comment>
<gene>
    <name evidence="1" type="ORF">C0601_05185</name>
</gene>
<evidence type="ECO:0000313" key="2">
    <source>
        <dbReference type="Proteomes" id="UP000234857"/>
    </source>
</evidence>
<protein>
    <submittedName>
        <fullName evidence="1">Uncharacterized protein</fullName>
    </submittedName>
</protein>
<sequence>MKRFLFFSITLIVILSFSTYSWGFLNFGNKNADIGFGTTRDFVQATDKVTGYVEIFKNNVIINSVQDNLDKKSLRRIKIIGDLTSIISTYEGDIINIEGKIDDQKKGFFAPKTISFIIPGEYLPEMKSFTSYILTNSENKFYIYNSDNNINLIGPAAEALKALFPTNPSSTLKERIEAGISPSRATSISRTKLEISGVYSEKDGQTFLYVKKLSIPDMQLFKFYNDFLRIEGSDRPVISDDVKIFLTETR</sequence>